<dbReference type="Pfam" id="PF02274">
    <property type="entry name" value="ADI"/>
    <property type="match status" value="1"/>
</dbReference>
<evidence type="ECO:0000256" key="3">
    <source>
        <dbReference type="ARBA" id="ARBA00049429"/>
    </source>
</evidence>
<keyword evidence="5" id="KW-1185">Reference proteome</keyword>
<gene>
    <name evidence="4" type="ORF">QO011_008044</name>
</gene>
<dbReference type="PANTHER" id="PTHR47271">
    <property type="entry name" value="ARGININE DEIMINASE"/>
    <property type="match status" value="1"/>
</dbReference>
<dbReference type="EC" id="3.5.3.6" evidence="2"/>
<dbReference type="EMBL" id="JAUSVX010000028">
    <property type="protein sequence ID" value="MDQ0475002.1"/>
    <property type="molecule type" value="Genomic_DNA"/>
</dbReference>
<evidence type="ECO:0000313" key="4">
    <source>
        <dbReference type="EMBL" id="MDQ0475002.1"/>
    </source>
</evidence>
<dbReference type="SUPFAM" id="SSF55909">
    <property type="entry name" value="Pentein"/>
    <property type="match status" value="1"/>
</dbReference>
<comment type="pathway">
    <text evidence="1">Amino-acid degradation; L-arginine degradation via ADI pathway; carbamoyl phosphate from L-arginine: step 1/2.</text>
</comment>
<reference evidence="4 5" key="1">
    <citation type="submission" date="2023-07" db="EMBL/GenBank/DDBJ databases">
        <title>Genomic Encyclopedia of Type Strains, Phase IV (KMG-IV): sequencing the most valuable type-strain genomes for metagenomic binning, comparative biology and taxonomic classification.</title>
        <authorList>
            <person name="Goeker M."/>
        </authorList>
    </citation>
    <scope>NUCLEOTIDE SEQUENCE [LARGE SCALE GENOMIC DNA]</scope>
    <source>
        <strain evidence="4 5">DSM 19619</strain>
    </source>
</reference>
<dbReference type="Gene3D" id="3.75.10.10">
    <property type="entry name" value="L-arginine/glycine Amidinotransferase, Chain A"/>
    <property type="match status" value="1"/>
</dbReference>
<organism evidence="4 5">
    <name type="scientific">Labrys wisconsinensis</name>
    <dbReference type="NCBI Taxonomy" id="425677"/>
    <lineage>
        <taxon>Bacteria</taxon>
        <taxon>Pseudomonadati</taxon>
        <taxon>Pseudomonadota</taxon>
        <taxon>Alphaproteobacteria</taxon>
        <taxon>Hyphomicrobiales</taxon>
        <taxon>Xanthobacteraceae</taxon>
        <taxon>Labrys</taxon>
    </lineage>
</organism>
<evidence type="ECO:0000256" key="2">
    <source>
        <dbReference type="ARBA" id="ARBA00012171"/>
    </source>
</evidence>
<evidence type="ECO:0000256" key="1">
    <source>
        <dbReference type="ARBA" id="ARBA00005213"/>
    </source>
</evidence>
<comment type="catalytic activity">
    <reaction evidence="3">
        <text>L-arginine + H2O = L-citrulline + NH4(+)</text>
        <dbReference type="Rhea" id="RHEA:19597"/>
        <dbReference type="ChEBI" id="CHEBI:15377"/>
        <dbReference type="ChEBI" id="CHEBI:28938"/>
        <dbReference type="ChEBI" id="CHEBI:32682"/>
        <dbReference type="ChEBI" id="CHEBI:57743"/>
        <dbReference type="EC" id="3.5.3.6"/>
    </reaction>
</comment>
<evidence type="ECO:0000313" key="5">
    <source>
        <dbReference type="Proteomes" id="UP001242480"/>
    </source>
</evidence>
<dbReference type="Proteomes" id="UP001242480">
    <property type="component" value="Unassembled WGS sequence"/>
</dbReference>
<accession>A0ABU0JL27</accession>
<comment type="caution">
    <text evidence="4">The sequence shown here is derived from an EMBL/GenBank/DDBJ whole genome shotgun (WGS) entry which is preliminary data.</text>
</comment>
<sequence length="318" mass="34968">MLTDVHDFSEYHVPPRRILMHHPRHGASLENLSRDRLAELNFLDLPHPDELYAEYDGFAALVGSHVETIFLEDLLGDHEPYRLEAAANPNLIFMRDSSVTLPWAPSAFIPARPALASRAREADVVGRALEHLGMRALTRFEHDEYLEGGDLLPVTFDGKRVLLIGFGVRTTKAAAIKLALDLIPEHADAIIGLSHDPDLLHLDTGFTVLPNKVILAAAGMFGSGFLIDRDRRLSPVDPLSYAEALGCSIIRCDKADAIAHERCNLLPLGRRRYLAFDLPAELKAALEEAADVTIQLVKGTEIAKATGGVHCLTRPLYG</sequence>
<dbReference type="PANTHER" id="PTHR47271:SF2">
    <property type="entry name" value="ARGININE DEIMINASE"/>
    <property type="match status" value="1"/>
</dbReference>
<name>A0ABU0JL27_9HYPH</name>
<dbReference type="RefSeq" id="WP_307285576.1">
    <property type="nucleotide sequence ID" value="NZ_JAUSVX010000028.1"/>
</dbReference>
<protein>
    <recommendedName>
        <fullName evidence="2">arginine deiminase</fullName>
        <ecNumber evidence="2">3.5.3.6</ecNumber>
    </recommendedName>
</protein>
<proteinExistence type="predicted"/>